<evidence type="ECO:0000256" key="2">
    <source>
        <dbReference type="ARBA" id="ARBA00010271"/>
    </source>
</evidence>
<evidence type="ECO:0000313" key="8">
    <source>
        <dbReference type="Proteomes" id="UP000075714"/>
    </source>
</evidence>
<sequence>MDEAEQRQQHGRSLKQTPTPRPPLPRGDKPCPNDCSGVGQCQYDFGICYCPAGWGGPDCSQPRKRPCWRMGADKRDLGWHNYTEWSHSRCAGICNDDDSMCFCPPETKFGRIDAPAGSPPGTPPVRRGRPLYWCQPSTDEHGTKVMWGAVKYEDLFGPQGWCNADIPSFHCPCRIFEHGNASTWIGYNAYAVESFLHELFLTSEHRTFDPEEADFFYVPIMWACLFDVYGWNPIPRWPADVHGPRPYGAAMMQRLTAAWLNATFPWYARRGGRDHIWLTATDEGACCVWRDVWPGIFLSHWGRTDFPHTPGSQYHADNYGHTIHHPMHPGDWLPLTSQAHPCFDPKKDLVIPAFKRTAHFKQSPFLGAKPENRTIFLFFRGDMRLNPGQDPECKYSRCIRQTLYNLTRQQRWGEKYGVVLGDTHSIMGDYSTMLSKSVFCLVPPGDGWSPRMEDAVLHGCIPVIIMDGVQVVFESILDVPSFSVRIAQKDMANIVDILKAVPADKVKAMQDNLAKVWMRYRYLGLKMADVDARAVVDAHRATNGGATRPNPGAAFAASRVDDAFSTLMQWLYARMPDVHGTGGRGCGMRGCVRGRVGGKGMRGREEDVQRPARVKG</sequence>
<comment type="subcellular location">
    <subcellularLocation>
        <location evidence="1">Golgi apparatus membrane</location>
        <topology evidence="1">Single-pass type II membrane protein</topology>
    </subcellularLocation>
</comment>
<comment type="caution">
    <text evidence="7">The sequence shown here is derived from an EMBL/GenBank/DDBJ whole genome shotgun (WGS) entry which is preliminary data.</text>
</comment>
<keyword evidence="4" id="KW-0245">EGF-like domain</keyword>
<comment type="caution">
    <text evidence="4">Lacks conserved residue(s) required for the propagation of feature annotation.</text>
</comment>
<dbReference type="PROSITE" id="PS50026">
    <property type="entry name" value="EGF_3"/>
    <property type="match status" value="1"/>
</dbReference>
<dbReference type="OrthoDB" id="1924787at2759"/>
<feature type="region of interest" description="Disordered" evidence="5">
    <location>
        <begin position="1"/>
        <end position="28"/>
    </location>
</feature>
<keyword evidence="8" id="KW-1185">Reference proteome</keyword>
<feature type="domain" description="EGF-like" evidence="6">
    <location>
        <begin position="27"/>
        <end position="60"/>
    </location>
</feature>
<dbReference type="PANTHER" id="PTHR11062">
    <property type="entry name" value="EXOSTOSIN HEPARAN SULFATE GLYCOSYLTRANSFERASE -RELATED"/>
    <property type="match status" value="1"/>
</dbReference>
<comment type="similarity">
    <text evidence="2">Belongs to the glycosyltransferase 47 family.</text>
</comment>
<dbReference type="GO" id="GO:0000139">
    <property type="term" value="C:Golgi membrane"/>
    <property type="evidence" value="ECO:0007669"/>
    <property type="project" value="UniProtKB-SubCell"/>
</dbReference>
<dbReference type="PROSITE" id="PS00022">
    <property type="entry name" value="EGF_1"/>
    <property type="match status" value="1"/>
</dbReference>
<reference evidence="8" key="1">
    <citation type="journal article" date="2016" name="Nat. Commun.">
        <title>The Gonium pectorale genome demonstrates co-option of cell cycle regulation during the evolution of multicellularity.</title>
        <authorList>
            <person name="Hanschen E.R."/>
            <person name="Marriage T.N."/>
            <person name="Ferris P.J."/>
            <person name="Hamaji T."/>
            <person name="Toyoda A."/>
            <person name="Fujiyama A."/>
            <person name="Neme R."/>
            <person name="Noguchi H."/>
            <person name="Minakuchi Y."/>
            <person name="Suzuki M."/>
            <person name="Kawai-Toyooka H."/>
            <person name="Smith D.R."/>
            <person name="Sparks H."/>
            <person name="Anderson J."/>
            <person name="Bakaric R."/>
            <person name="Luria V."/>
            <person name="Karger A."/>
            <person name="Kirschner M.W."/>
            <person name="Durand P.M."/>
            <person name="Michod R.E."/>
            <person name="Nozaki H."/>
            <person name="Olson B.J."/>
        </authorList>
    </citation>
    <scope>NUCLEOTIDE SEQUENCE [LARGE SCALE GENOMIC DNA]</scope>
    <source>
        <strain evidence="8">NIES-2863</strain>
    </source>
</reference>
<dbReference type="PROSITE" id="PS01186">
    <property type="entry name" value="EGF_2"/>
    <property type="match status" value="1"/>
</dbReference>
<evidence type="ECO:0000256" key="3">
    <source>
        <dbReference type="ARBA" id="ARBA00023034"/>
    </source>
</evidence>
<feature type="disulfide bond" evidence="4">
    <location>
        <begin position="50"/>
        <end position="59"/>
    </location>
</feature>
<evidence type="ECO:0000313" key="7">
    <source>
        <dbReference type="EMBL" id="KXZ50759.1"/>
    </source>
</evidence>
<dbReference type="AlphaFoldDB" id="A0A150GLM4"/>
<dbReference type="EMBL" id="LSYV01000016">
    <property type="protein sequence ID" value="KXZ50759.1"/>
    <property type="molecule type" value="Genomic_DNA"/>
</dbReference>
<dbReference type="GO" id="GO:0016757">
    <property type="term" value="F:glycosyltransferase activity"/>
    <property type="evidence" value="ECO:0007669"/>
    <property type="project" value="InterPro"/>
</dbReference>
<feature type="disulfide bond" evidence="4">
    <location>
        <begin position="31"/>
        <end position="41"/>
    </location>
</feature>
<evidence type="ECO:0000259" key="6">
    <source>
        <dbReference type="PROSITE" id="PS50026"/>
    </source>
</evidence>
<keyword evidence="3" id="KW-0333">Golgi apparatus</keyword>
<protein>
    <recommendedName>
        <fullName evidence="6">EGF-like domain-containing protein</fullName>
    </recommendedName>
</protein>
<dbReference type="Pfam" id="PF03016">
    <property type="entry name" value="Exostosin_GT47"/>
    <property type="match status" value="1"/>
</dbReference>
<dbReference type="Gene3D" id="2.10.25.10">
    <property type="entry name" value="Laminin"/>
    <property type="match status" value="1"/>
</dbReference>
<feature type="region of interest" description="Disordered" evidence="5">
    <location>
        <begin position="597"/>
        <end position="616"/>
    </location>
</feature>
<gene>
    <name evidence="7" type="ORF">GPECTOR_15g444</name>
</gene>
<dbReference type="Proteomes" id="UP000075714">
    <property type="component" value="Unassembled WGS sequence"/>
</dbReference>
<dbReference type="PANTHER" id="PTHR11062:SF268">
    <property type="entry name" value="FAMILY PROTEIN, PUTATIVE, EXPRESSED-RELATED"/>
    <property type="match status" value="1"/>
</dbReference>
<dbReference type="InterPro" id="IPR000742">
    <property type="entry name" value="EGF"/>
</dbReference>
<accession>A0A150GLM4</accession>
<evidence type="ECO:0000256" key="1">
    <source>
        <dbReference type="ARBA" id="ARBA00004323"/>
    </source>
</evidence>
<keyword evidence="4" id="KW-1015">Disulfide bond</keyword>
<dbReference type="InterPro" id="IPR004263">
    <property type="entry name" value="Exostosin"/>
</dbReference>
<proteinExistence type="inferred from homology"/>
<evidence type="ECO:0000256" key="4">
    <source>
        <dbReference type="PROSITE-ProRule" id="PRU00076"/>
    </source>
</evidence>
<organism evidence="7 8">
    <name type="scientific">Gonium pectorale</name>
    <name type="common">Green alga</name>
    <dbReference type="NCBI Taxonomy" id="33097"/>
    <lineage>
        <taxon>Eukaryota</taxon>
        <taxon>Viridiplantae</taxon>
        <taxon>Chlorophyta</taxon>
        <taxon>core chlorophytes</taxon>
        <taxon>Chlorophyceae</taxon>
        <taxon>CS clade</taxon>
        <taxon>Chlamydomonadales</taxon>
        <taxon>Volvocaceae</taxon>
        <taxon>Gonium</taxon>
    </lineage>
</organism>
<dbReference type="InterPro" id="IPR040911">
    <property type="entry name" value="Exostosin_GT47"/>
</dbReference>
<dbReference type="STRING" id="33097.A0A150GLM4"/>
<evidence type="ECO:0000256" key="5">
    <source>
        <dbReference type="SAM" id="MobiDB-lite"/>
    </source>
</evidence>
<name>A0A150GLM4_GONPE</name>